<organism evidence="1 2">
    <name type="scientific">Aminirod propionatiphilus</name>
    <dbReference type="NCBI Taxonomy" id="3415223"/>
    <lineage>
        <taxon>Bacteria</taxon>
        <taxon>Thermotogati</taxon>
        <taxon>Synergistota</taxon>
        <taxon>Synergistia</taxon>
        <taxon>Synergistales</taxon>
        <taxon>Aminiphilaceae</taxon>
        <taxon>Aminirod</taxon>
    </lineage>
</organism>
<dbReference type="Proteomes" id="UP000682204">
    <property type="component" value="Chromosome"/>
</dbReference>
<name>A0ACD1DXE6_9BACT</name>
<evidence type="ECO:0000313" key="1">
    <source>
        <dbReference type="EMBL" id="QVL36811.1"/>
    </source>
</evidence>
<accession>A0ACD1DXE6</accession>
<reference evidence="1" key="1">
    <citation type="submission" date="2021-05" db="EMBL/GenBank/DDBJ databases">
        <title>An isolated secondary fermenter in methanogenic hydrocarbon-degrading communities.</title>
        <authorList>
            <person name="Liu Y.-F."/>
            <person name="Liu Z.-l."/>
        </authorList>
    </citation>
    <scope>NUCLEOTIDE SEQUENCE</scope>
    <source>
        <strain evidence="1">L-13</strain>
    </source>
</reference>
<gene>
    <name evidence="1" type="ORF">KIH16_03240</name>
</gene>
<sequence>MRPPLQAVIERIERAVAANDDFLPLDREGLSVLSAFAMPFVCRDEILRARYAARFEAAGVEIRPLIAGNIQRQPFYVRYVRRRRALPEADFLHRCAFYCGNHPDYDESQLSLLEGCLTKEGG</sequence>
<dbReference type="EMBL" id="CP074691">
    <property type="protein sequence ID" value="QVL36811.1"/>
    <property type="molecule type" value="Genomic_DNA"/>
</dbReference>
<proteinExistence type="predicted"/>
<keyword evidence="2" id="KW-1185">Reference proteome</keyword>
<protein>
    <submittedName>
        <fullName evidence="1">Uncharacterized protein</fullName>
    </submittedName>
</protein>
<evidence type="ECO:0000313" key="2">
    <source>
        <dbReference type="Proteomes" id="UP000682204"/>
    </source>
</evidence>